<proteinExistence type="predicted"/>
<protein>
    <recommendedName>
        <fullName evidence="4">Inhibitor of apoptosis-promoting Bax1</fullName>
    </recommendedName>
</protein>
<keyword evidence="1" id="KW-0812">Transmembrane</keyword>
<accession>A0ABW2Y6U7</accession>
<evidence type="ECO:0008006" key="4">
    <source>
        <dbReference type="Google" id="ProtNLM"/>
    </source>
</evidence>
<keyword evidence="1" id="KW-1133">Transmembrane helix</keyword>
<feature type="transmembrane region" description="Helical" evidence="1">
    <location>
        <begin position="148"/>
        <end position="167"/>
    </location>
</feature>
<feature type="transmembrane region" description="Helical" evidence="1">
    <location>
        <begin position="92"/>
        <end position="114"/>
    </location>
</feature>
<reference evidence="3" key="1">
    <citation type="journal article" date="2019" name="Int. J. Syst. Evol. Microbiol.">
        <title>The Global Catalogue of Microorganisms (GCM) 10K type strain sequencing project: providing services to taxonomists for standard genome sequencing and annotation.</title>
        <authorList>
            <consortium name="The Broad Institute Genomics Platform"/>
            <consortium name="The Broad Institute Genome Sequencing Center for Infectious Disease"/>
            <person name="Wu L."/>
            <person name="Ma J."/>
        </authorList>
    </citation>
    <scope>NUCLEOTIDE SEQUENCE [LARGE SCALE GENOMIC DNA]</scope>
    <source>
        <strain evidence="3">CCM 8604</strain>
    </source>
</reference>
<feature type="transmembrane region" description="Helical" evidence="1">
    <location>
        <begin position="243"/>
        <end position="263"/>
    </location>
</feature>
<feature type="transmembrane region" description="Helical" evidence="1">
    <location>
        <begin position="179"/>
        <end position="196"/>
    </location>
</feature>
<dbReference type="Proteomes" id="UP001597036">
    <property type="component" value="Unassembled WGS sequence"/>
</dbReference>
<sequence length="272" mass="29113">MMSESVNAATSMPADAALGNAVDDEEKTGLALIGDSPASYLMLIVGKNFKPVREGGRAFSASKMKAKLFSLMVFYAIFVAIGFIVSGRVDRLFFAADALLIAGTFGGFSFYVAYSDCVKNSIIVPLEYAYSITWGVLFGGIIGENPKLYGSTVIGVIVVSCCLILFYKRDISSAFTDRKRTVFFGAVTLGVTYILSAFTTGISFFGVVLSLFILAVVMYSLVADVVLCQRFSDAGNVDSGGEWLFAGIFMIEVIIAIAGALRASKDTQDDND</sequence>
<evidence type="ECO:0000313" key="2">
    <source>
        <dbReference type="EMBL" id="MFD0704758.1"/>
    </source>
</evidence>
<keyword evidence="3" id="KW-1185">Reference proteome</keyword>
<feature type="transmembrane region" description="Helical" evidence="1">
    <location>
        <begin position="121"/>
        <end position="142"/>
    </location>
</feature>
<keyword evidence="1" id="KW-0472">Membrane</keyword>
<name>A0ABW2Y6U7_9BIFI</name>
<evidence type="ECO:0000256" key="1">
    <source>
        <dbReference type="SAM" id="Phobius"/>
    </source>
</evidence>
<comment type="caution">
    <text evidence="2">The sequence shown here is derived from an EMBL/GenBank/DDBJ whole genome shotgun (WGS) entry which is preliminary data.</text>
</comment>
<evidence type="ECO:0000313" key="3">
    <source>
        <dbReference type="Proteomes" id="UP001597036"/>
    </source>
</evidence>
<feature type="transmembrane region" description="Helical" evidence="1">
    <location>
        <begin position="68"/>
        <end position="86"/>
    </location>
</feature>
<feature type="transmembrane region" description="Helical" evidence="1">
    <location>
        <begin position="202"/>
        <end position="222"/>
    </location>
</feature>
<dbReference type="EMBL" id="JBHTHQ010000016">
    <property type="protein sequence ID" value="MFD0704758.1"/>
    <property type="molecule type" value="Genomic_DNA"/>
</dbReference>
<organism evidence="2 3">
    <name type="scientific">Alloscardovia venturai</name>
    <dbReference type="NCBI Taxonomy" id="1769421"/>
    <lineage>
        <taxon>Bacteria</taxon>
        <taxon>Bacillati</taxon>
        <taxon>Actinomycetota</taxon>
        <taxon>Actinomycetes</taxon>
        <taxon>Bifidobacteriales</taxon>
        <taxon>Bifidobacteriaceae</taxon>
        <taxon>Alloscardovia</taxon>
    </lineage>
</organism>
<gene>
    <name evidence="2" type="ORF">ACFQY8_03220</name>
</gene>